<feature type="signal peptide" evidence="1">
    <location>
        <begin position="1"/>
        <end position="35"/>
    </location>
</feature>
<dbReference type="AlphaFoldDB" id="A0A923KQ98"/>
<dbReference type="EMBL" id="JACOFZ010000006">
    <property type="protein sequence ID" value="MBC3882678.1"/>
    <property type="molecule type" value="Genomic_DNA"/>
</dbReference>
<accession>A0A923KQ98</accession>
<dbReference type="RefSeq" id="WP_186917291.1">
    <property type="nucleotide sequence ID" value="NZ_JACOFZ010000006.1"/>
</dbReference>
<gene>
    <name evidence="2" type="ORF">H8K36_14915</name>
</gene>
<dbReference type="InterPro" id="IPR008993">
    <property type="entry name" value="TIMP-like_OB-fold"/>
</dbReference>
<dbReference type="SUPFAM" id="SSF50242">
    <property type="entry name" value="TIMP-like"/>
    <property type="match status" value="1"/>
</dbReference>
<proteinExistence type="predicted"/>
<dbReference type="Proteomes" id="UP000627446">
    <property type="component" value="Unassembled WGS sequence"/>
</dbReference>
<reference evidence="2" key="1">
    <citation type="submission" date="2020-08" db="EMBL/GenBank/DDBJ databases">
        <title>Novel species isolated from subtropical streams in China.</title>
        <authorList>
            <person name="Lu H."/>
        </authorList>
    </citation>
    <scope>NUCLEOTIDE SEQUENCE</scope>
    <source>
        <strain evidence="2">LX22W</strain>
    </source>
</reference>
<dbReference type="Gene3D" id="2.40.50.120">
    <property type="match status" value="1"/>
</dbReference>
<keyword evidence="1" id="KW-0732">Signal</keyword>
<evidence type="ECO:0000256" key="1">
    <source>
        <dbReference type="SAM" id="SignalP"/>
    </source>
</evidence>
<sequence>MNIAYVGLQITPKNFMRKILLASFLTLLFSFNASACSCSLFSIDERVKNADQIYFATLLGAKVVPGDYPAKWPHIEGNFQVRKLLKGKVESENVTLTTGMGNGDCGVSMFVAETYIIFKESGRDGIGICGGSGPIYTFQEDEIEQKIRKILKAKAGK</sequence>
<comment type="caution">
    <text evidence="2">The sequence shown here is derived from an EMBL/GenBank/DDBJ whole genome shotgun (WGS) entry which is preliminary data.</text>
</comment>
<evidence type="ECO:0000313" key="3">
    <source>
        <dbReference type="Proteomes" id="UP000627446"/>
    </source>
</evidence>
<organism evidence="2 3">
    <name type="scientific">Undibacterium nitidum</name>
    <dbReference type="NCBI Taxonomy" id="2762298"/>
    <lineage>
        <taxon>Bacteria</taxon>
        <taxon>Pseudomonadati</taxon>
        <taxon>Pseudomonadota</taxon>
        <taxon>Betaproteobacteria</taxon>
        <taxon>Burkholderiales</taxon>
        <taxon>Oxalobacteraceae</taxon>
        <taxon>Undibacterium</taxon>
    </lineage>
</organism>
<name>A0A923KQ98_9BURK</name>
<feature type="chain" id="PRO_5037873283" description="Lipoprotein" evidence="1">
    <location>
        <begin position="36"/>
        <end position="157"/>
    </location>
</feature>
<keyword evidence="3" id="KW-1185">Reference proteome</keyword>
<evidence type="ECO:0000313" key="2">
    <source>
        <dbReference type="EMBL" id="MBC3882678.1"/>
    </source>
</evidence>
<evidence type="ECO:0008006" key="4">
    <source>
        <dbReference type="Google" id="ProtNLM"/>
    </source>
</evidence>
<protein>
    <recommendedName>
        <fullName evidence="4">Lipoprotein</fullName>
    </recommendedName>
</protein>